<dbReference type="PROSITE" id="PS00028">
    <property type="entry name" value="ZINC_FINGER_C2H2_1"/>
    <property type="match status" value="2"/>
</dbReference>
<feature type="compositionally biased region" description="Basic residues" evidence="6">
    <location>
        <begin position="1"/>
        <end position="15"/>
    </location>
</feature>
<organism evidence="8 9">
    <name type="scientific">Scleropages formosus</name>
    <name type="common">Asian bonytongue</name>
    <name type="synonym">Osteoglossum formosum</name>
    <dbReference type="NCBI Taxonomy" id="113540"/>
    <lineage>
        <taxon>Eukaryota</taxon>
        <taxon>Metazoa</taxon>
        <taxon>Chordata</taxon>
        <taxon>Craniata</taxon>
        <taxon>Vertebrata</taxon>
        <taxon>Euteleostomi</taxon>
        <taxon>Actinopterygii</taxon>
        <taxon>Neopterygii</taxon>
        <taxon>Teleostei</taxon>
        <taxon>Osteoglossocephala</taxon>
        <taxon>Osteoglossomorpha</taxon>
        <taxon>Osteoglossiformes</taxon>
        <taxon>Osteoglossidae</taxon>
        <taxon>Scleropages</taxon>
    </lineage>
</organism>
<dbReference type="SUPFAM" id="SSF57667">
    <property type="entry name" value="beta-beta-alpha zinc fingers"/>
    <property type="match status" value="2"/>
</dbReference>
<evidence type="ECO:0000256" key="2">
    <source>
        <dbReference type="ARBA" id="ARBA00022737"/>
    </source>
</evidence>
<dbReference type="Gene3D" id="3.30.160.60">
    <property type="entry name" value="Classic Zinc Finger"/>
    <property type="match status" value="2"/>
</dbReference>
<dbReference type="PANTHER" id="PTHR24409">
    <property type="entry name" value="ZINC FINGER PROTEIN 142"/>
    <property type="match status" value="1"/>
</dbReference>
<gene>
    <name evidence="8" type="ORF">Z043_125655</name>
</gene>
<dbReference type="GO" id="GO:0005634">
    <property type="term" value="C:nucleus"/>
    <property type="evidence" value="ECO:0007669"/>
    <property type="project" value="TreeGrafter"/>
</dbReference>
<evidence type="ECO:0000256" key="4">
    <source>
        <dbReference type="ARBA" id="ARBA00022833"/>
    </source>
</evidence>
<dbReference type="GO" id="GO:0000981">
    <property type="term" value="F:DNA-binding transcription factor activity, RNA polymerase II-specific"/>
    <property type="evidence" value="ECO:0007669"/>
    <property type="project" value="TreeGrafter"/>
</dbReference>
<evidence type="ECO:0000313" key="8">
    <source>
        <dbReference type="EMBL" id="KPP56702.1"/>
    </source>
</evidence>
<dbReference type="PROSITE" id="PS50157">
    <property type="entry name" value="ZINC_FINGER_C2H2_2"/>
    <property type="match status" value="4"/>
</dbReference>
<feature type="region of interest" description="Disordered" evidence="6">
    <location>
        <begin position="1"/>
        <end position="43"/>
    </location>
</feature>
<evidence type="ECO:0000259" key="7">
    <source>
        <dbReference type="PROSITE" id="PS50157"/>
    </source>
</evidence>
<sequence>MSARGRRPGSRRRPAHKTEGAASRRGSSHLEPAPTLADAESGTERETLACSKCPRVFHTRWYLERHMNVTHRRMSICDKCGKKFVLESELALHLRTDCERNCASCNKAFKKLWSLHEHIKTVHGYGEKKFSCETCEKKFYTMAQVRKHMV</sequence>
<dbReference type="FunFam" id="3.30.160.60:FF:000256">
    <property type="entry name" value="PLAG1 like zinc finger 2"/>
    <property type="match status" value="1"/>
</dbReference>
<proteinExistence type="predicted"/>
<dbReference type="AlphaFoldDB" id="A0A0P7W2A4"/>
<keyword evidence="1" id="KW-0479">Metal-binding</keyword>
<accession>A0A0P7W2A4</accession>
<evidence type="ECO:0000256" key="5">
    <source>
        <dbReference type="PROSITE-ProRule" id="PRU00042"/>
    </source>
</evidence>
<dbReference type="PANTHER" id="PTHR24409:SF295">
    <property type="entry name" value="AZ2-RELATED"/>
    <property type="match status" value="1"/>
</dbReference>
<dbReference type="GO" id="GO:0000977">
    <property type="term" value="F:RNA polymerase II transcription regulatory region sequence-specific DNA binding"/>
    <property type="evidence" value="ECO:0007669"/>
    <property type="project" value="TreeGrafter"/>
</dbReference>
<dbReference type="SMART" id="SM00355">
    <property type="entry name" value="ZnF_C2H2"/>
    <property type="match status" value="4"/>
</dbReference>
<feature type="domain" description="C2H2-type" evidence="7">
    <location>
        <begin position="100"/>
        <end position="123"/>
    </location>
</feature>
<evidence type="ECO:0000313" key="9">
    <source>
        <dbReference type="Proteomes" id="UP000034805"/>
    </source>
</evidence>
<evidence type="ECO:0000256" key="1">
    <source>
        <dbReference type="ARBA" id="ARBA00022723"/>
    </source>
</evidence>
<name>A0A0P7W2A4_SCLFO</name>
<keyword evidence="4" id="KW-0862">Zinc</keyword>
<evidence type="ECO:0000256" key="6">
    <source>
        <dbReference type="SAM" id="MobiDB-lite"/>
    </source>
</evidence>
<dbReference type="Proteomes" id="UP000034805">
    <property type="component" value="Unassembled WGS sequence"/>
</dbReference>
<feature type="domain" description="C2H2-type" evidence="7">
    <location>
        <begin position="75"/>
        <end position="96"/>
    </location>
</feature>
<reference evidence="8 9" key="1">
    <citation type="submission" date="2015-08" db="EMBL/GenBank/DDBJ databases">
        <title>The genome of the Asian arowana (Scleropages formosus).</title>
        <authorList>
            <person name="Tan M.H."/>
            <person name="Gan H.M."/>
            <person name="Croft L.J."/>
            <person name="Austin C.M."/>
        </authorList>
    </citation>
    <scope>NUCLEOTIDE SEQUENCE [LARGE SCALE GENOMIC DNA]</scope>
    <source>
        <strain evidence="8">Aro1</strain>
    </source>
</reference>
<keyword evidence="2" id="KW-0677">Repeat</keyword>
<feature type="non-terminal residue" evidence="8">
    <location>
        <position position="150"/>
    </location>
</feature>
<dbReference type="GO" id="GO:0008270">
    <property type="term" value="F:zinc ion binding"/>
    <property type="evidence" value="ECO:0007669"/>
    <property type="project" value="UniProtKB-KW"/>
</dbReference>
<dbReference type="InterPro" id="IPR036236">
    <property type="entry name" value="Znf_C2H2_sf"/>
</dbReference>
<protein>
    <recommendedName>
        <fullName evidence="7">C2H2-type domain-containing protein</fullName>
    </recommendedName>
</protein>
<evidence type="ECO:0000256" key="3">
    <source>
        <dbReference type="ARBA" id="ARBA00022771"/>
    </source>
</evidence>
<feature type="domain" description="C2H2-type" evidence="7">
    <location>
        <begin position="130"/>
        <end position="150"/>
    </location>
</feature>
<dbReference type="STRING" id="113540.ENSSFOP00015000985"/>
<dbReference type="EMBL" id="JARO02019416">
    <property type="protein sequence ID" value="KPP56702.1"/>
    <property type="molecule type" value="Genomic_DNA"/>
</dbReference>
<comment type="caution">
    <text evidence="8">The sequence shown here is derived from an EMBL/GenBank/DDBJ whole genome shotgun (WGS) entry which is preliminary data.</text>
</comment>
<dbReference type="FunFam" id="3.30.160.60:FF:004939">
    <property type="match status" value="1"/>
</dbReference>
<dbReference type="InterPro" id="IPR013087">
    <property type="entry name" value="Znf_C2H2_type"/>
</dbReference>
<feature type="domain" description="C2H2-type" evidence="7">
    <location>
        <begin position="48"/>
        <end position="71"/>
    </location>
</feature>
<keyword evidence="3 5" id="KW-0863">Zinc-finger</keyword>
<dbReference type="Pfam" id="PF00096">
    <property type="entry name" value="zf-C2H2"/>
    <property type="match status" value="2"/>
</dbReference>